<evidence type="ECO:0000313" key="8">
    <source>
        <dbReference type="EMBL" id="ODR95050.1"/>
    </source>
</evidence>
<accession>A0A1E3VNE2</accession>
<dbReference type="AlphaFoldDB" id="A0A1E3VNE2"/>
<evidence type="ECO:0000256" key="5">
    <source>
        <dbReference type="PIRNR" id="PIRNR006250"/>
    </source>
</evidence>
<dbReference type="PANTHER" id="PTHR32179">
    <property type="entry name" value="NICOTINATE-NUCLEOTIDE PYROPHOSPHORYLASE [CARBOXYLATING]"/>
    <property type="match status" value="1"/>
</dbReference>
<dbReference type="Proteomes" id="UP000094172">
    <property type="component" value="Unassembled WGS sequence"/>
</dbReference>
<keyword evidence="4 5" id="KW-0808">Transferase</keyword>
<sequence length="289" mass="29700">MTDFPPPPILAPEDHWALLSDDAPYGDLTTESLGIGGGNGSIRFAARQAMTVAGLEDAAALLSLAGVSVTTHARSGDRLASGATLLEGEGPASALHRGWKVSQTFLEIWSGVATAARALTDAAQAVRADAVVACTRKNVPGTKAMAAAAVRAGGAVMHRLGLSETLLVFPEHRAFLPNSDLASLAQRLKSVAPEKKCIIEVLSVAEGIDAAKAGFDVIQTEKFSPQEVAELAQAISSITPKPVLAAAGGITPENAGNYVQSGADVLVSSWPYTARPADIAVSLGPPPHE</sequence>
<keyword evidence="9" id="KW-1185">Reference proteome</keyword>
<dbReference type="Gene3D" id="3.20.20.70">
    <property type="entry name" value="Aldolase class I"/>
    <property type="match status" value="1"/>
</dbReference>
<dbReference type="InterPro" id="IPR027277">
    <property type="entry name" value="NadC/ModD"/>
</dbReference>
<evidence type="ECO:0000313" key="9">
    <source>
        <dbReference type="Proteomes" id="UP000094172"/>
    </source>
</evidence>
<organism evidence="8 9">
    <name type="scientific">Methyloceanibacter stevinii</name>
    <dbReference type="NCBI Taxonomy" id="1774970"/>
    <lineage>
        <taxon>Bacteria</taxon>
        <taxon>Pseudomonadati</taxon>
        <taxon>Pseudomonadota</taxon>
        <taxon>Alphaproteobacteria</taxon>
        <taxon>Hyphomicrobiales</taxon>
        <taxon>Hyphomicrobiaceae</taxon>
        <taxon>Methyloceanibacter</taxon>
    </lineage>
</organism>
<feature type="domain" description="Quinolinate phosphoribosyl transferase C-terminal" evidence="6">
    <location>
        <begin position="112"/>
        <end position="281"/>
    </location>
</feature>
<dbReference type="FunFam" id="3.20.20.70:FF:000030">
    <property type="entry name" value="Nicotinate-nucleotide pyrophosphorylase, carboxylating"/>
    <property type="match status" value="1"/>
</dbReference>
<dbReference type="InterPro" id="IPR036068">
    <property type="entry name" value="Nicotinate_pribotase-like_C"/>
</dbReference>
<evidence type="ECO:0000259" key="7">
    <source>
        <dbReference type="Pfam" id="PF02749"/>
    </source>
</evidence>
<evidence type="ECO:0000256" key="3">
    <source>
        <dbReference type="ARBA" id="ARBA00022676"/>
    </source>
</evidence>
<evidence type="ECO:0000256" key="2">
    <source>
        <dbReference type="ARBA" id="ARBA00019205"/>
    </source>
</evidence>
<reference evidence="8 9" key="1">
    <citation type="journal article" date="2016" name="Environ. Microbiol.">
        <title>New Methyloceanibacter diversity from North Sea sediments includes methanotroph containing solely the soluble methane monooxygenase.</title>
        <authorList>
            <person name="Vekeman B."/>
            <person name="Kerckhof F.M."/>
            <person name="Cremers G."/>
            <person name="de Vos P."/>
            <person name="Vandamme P."/>
            <person name="Boon N."/>
            <person name="Op den Camp H.J."/>
            <person name="Heylen K."/>
        </authorList>
    </citation>
    <scope>NUCLEOTIDE SEQUENCE [LARGE SCALE GENOMIC DNA]</scope>
    <source>
        <strain evidence="8 9">R-67176</strain>
    </source>
</reference>
<dbReference type="InterPro" id="IPR022412">
    <property type="entry name" value="Quinolinate_PRibosylTrfase_N"/>
</dbReference>
<dbReference type="NCBIfam" id="TIGR01334">
    <property type="entry name" value="modD"/>
    <property type="match status" value="1"/>
</dbReference>
<dbReference type="PANTHER" id="PTHR32179:SF4">
    <property type="entry name" value="PYROPHOSPHORYLASE MODD-RELATED"/>
    <property type="match status" value="1"/>
</dbReference>
<dbReference type="InterPro" id="IPR002638">
    <property type="entry name" value="Quinolinate_PRibosylTrfase_C"/>
</dbReference>
<dbReference type="STRING" id="1774970.AUC70_04720"/>
<dbReference type="EMBL" id="LPWE01000011">
    <property type="protein sequence ID" value="ODR95050.1"/>
    <property type="molecule type" value="Genomic_DNA"/>
</dbReference>
<protein>
    <recommendedName>
        <fullName evidence="2">Putative pyrophosphorylase ModD</fullName>
    </recommendedName>
</protein>
<dbReference type="GO" id="GO:0034213">
    <property type="term" value="P:quinolinate catabolic process"/>
    <property type="evidence" value="ECO:0007669"/>
    <property type="project" value="TreeGrafter"/>
</dbReference>
<dbReference type="SUPFAM" id="SSF51690">
    <property type="entry name" value="Nicotinate/Quinolinate PRTase C-terminal domain-like"/>
    <property type="match status" value="1"/>
</dbReference>
<keyword evidence="3 5" id="KW-0328">Glycosyltransferase</keyword>
<name>A0A1E3VNE2_9HYPH</name>
<dbReference type="SUPFAM" id="SSF54675">
    <property type="entry name" value="Nicotinate/Quinolinate PRTase N-terminal domain-like"/>
    <property type="match status" value="1"/>
</dbReference>
<dbReference type="Gene3D" id="3.90.1170.20">
    <property type="entry name" value="Quinolinate phosphoribosyl transferase, N-terminal domain"/>
    <property type="match status" value="1"/>
</dbReference>
<dbReference type="Pfam" id="PF01729">
    <property type="entry name" value="QRPTase_C"/>
    <property type="match status" value="1"/>
</dbReference>
<proteinExistence type="inferred from homology"/>
<evidence type="ECO:0000256" key="1">
    <source>
        <dbReference type="ARBA" id="ARBA00009400"/>
    </source>
</evidence>
<evidence type="ECO:0000259" key="6">
    <source>
        <dbReference type="Pfam" id="PF01729"/>
    </source>
</evidence>
<dbReference type="Pfam" id="PF02749">
    <property type="entry name" value="QRPTase_N"/>
    <property type="match status" value="1"/>
</dbReference>
<dbReference type="InterPro" id="IPR006242">
    <property type="entry name" value="ModD"/>
</dbReference>
<gene>
    <name evidence="8" type="ORF">AUC70_04720</name>
</gene>
<dbReference type="RefSeq" id="WP_069444349.1">
    <property type="nucleotide sequence ID" value="NZ_LPWE01000011.1"/>
</dbReference>
<comment type="similarity">
    <text evidence="1 5">Belongs to the NadC/ModD family.</text>
</comment>
<dbReference type="GO" id="GO:0009435">
    <property type="term" value="P:NAD+ biosynthetic process"/>
    <property type="evidence" value="ECO:0007669"/>
    <property type="project" value="InterPro"/>
</dbReference>
<dbReference type="GO" id="GO:0005737">
    <property type="term" value="C:cytoplasm"/>
    <property type="evidence" value="ECO:0007669"/>
    <property type="project" value="TreeGrafter"/>
</dbReference>
<dbReference type="GO" id="GO:0004514">
    <property type="term" value="F:nicotinate-nucleotide diphosphorylase (carboxylating) activity"/>
    <property type="evidence" value="ECO:0007669"/>
    <property type="project" value="InterPro"/>
</dbReference>
<evidence type="ECO:0000256" key="4">
    <source>
        <dbReference type="ARBA" id="ARBA00022679"/>
    </source>
</evidence>
<dbReference type="InterPro" id="IPR037128">
    <property type="entry name" value="Quinolinate_PRibosylTase_N_sf"/>
</dbReference>
<dbReference type="PIRSF" id="PIRSF006250">
    <property type="entry name" value="NadC_ModD"/>
    <property type="match status" value="1"/>
</dbReference>
<feature type="domain" description="Quinolinate phosphoribosyl transferase N-terminal" evidence="7">
    <location>
        <begin position="27"/>
        <end position="108"/>
    </location>
</feature>
<comment type="caution">
    <text evidence="8">The sequence shown here is derived from an EMBL/GenBank/DDBJ whole genome shotgun (WGS) entry which is preliminary data.</text>
</comment>
<dbReference type="InterPro" id="IPR013785">
    <property type="entry name" value="Aldolase_TIM"/>
</dbReference>
<dbReference type="CDD" id="cd01573">
    <property type="entry name" value="modD_like"/>
    <property type="match status" value="1"/>
</dbReference>